<dbReference type="STRING" id="633813.SAMN04488087_0211"/>
<sequence>MLEYFLNHKNSIIRKGVAYTLQTIKIPFRFACTSSLYKVKPPIIVNSIPKSGTHLLLQIARSIPQTIYLGGFIAHAWSVTLRERSVWELLLRIRMLVPGEVVGAHIKYDTKIENLIRKMNCIHLFIYRDPRDIVISEAVYLTEMNRWHRLHKFMCKLDSYEDRIRSLIEGIPGIYGDISERLRGFIPWINSKDCICIRYEDLQGDNRKNVLKYIARRIVEKTSAYGTVDELVKRMESGINPQKSHTFREGGVQKWRSRLSPDNLLLLESLAHSEIRALGYELAIKEV</sequence>
<evidence type="ECO:0000259" key="3">
    <source>
        <dbReference type="Pfam" id="PF00685"/>
    </source>
</evidence>
<organism evidence="4 5">
    <name type="scientific">Rhodothermus profundi</name>
    <dbReference type="NCBI Taxonomy" id="633813"/>
    <lineage>
        <taxon>Bacteria</taxon>
        <taxon>Pseudomonadati</taxon>
        <taxon>Rhodothermota</taxon>
        <taxon>Rhodothermia</taxon>
        <taxon>Rhodothermales</taxon>
        <taxon>Rhodothermaceae</taxon>
        <taxon>Rhodothermus</taxon>
    </lineage>
</organism>
<dbReference type="PANTHER" id="PTHR11783">
    <property type="entry name" value="SULFOTRANSFERASE SULT"/>
    <property type="match status" value="1"/>
</dbReference>
<name>A0A1M6PJU0_9BACT</name>
<dbReference type="EMBL" id="FRAU01000001">
    <property type="protein sequence ID" value="SHK08209.1"/>
    <property type="molecule type" value="Genomic_DNA"/>
</dbReference>
<dbReference type="InterPro" id="IPR000863">
    <property type="entry name" value="Sulfotransferase_dom"/>
</dbReference>
<dbReference type="InterPro" id="IPR027417">
    <property type="entry name" value="P-loop_NTPase"/>
</dbReference>
<gene>
    <name evidence="4" type="ORF">SAMN04488087_0211</name>
</gene>
<dbReference type="AlphaFoldDB" id="A0A1M6PJU0"/>
<dbReference type="Gene3D" id="3.40.50.300">
    <property type="entry name" value="P-loop containing nucleotide triphosphate hydrolases"/>
    <property type="match status" value="1"/>
</dbReference>
<dbReference type="Pfam" id="PF00685">
    <property type="entry name" value="Sulfotransfer_1"/>
    <property type="match status" value="1"/>
</dbReference>
<reference evidence="5" key="1">
    <citation type="submission" date="2016-11" db="EMBL/GenBank/DDBJ databases">
        <authorList>
            <person name="Varghese N."/>
            <person name="Submissions S."/>
        </authorList>
    </citation>
    <scope>NUCLEOTIDE SEQUENCE [LARGE SCALE GENOMIC DNA]</scope>
    <source>
        <strain evidence="5">DSM 22212</strain>
    </source>
</reference>
<dbReference type="OrthoDB" id="570215at2"/>
<dbReference type="Proteomes" id="UP000185812">
    <property type="component" value="Unassembled WGS sequence"/>
</dbReference>
<keyword evidence="2 4" id="KW-0808">Transferase</keyword>
<dbReference type="SUPFAM" id="SSF52540">
    <property type="entry name" value="P-loop containing nucleoside triphosphate hydrolases"/>
    <property type="match status" value="1"/>
</dbReference>
<feature type="domain" description="Sulfotransferase" evidence="3">
    <location>
        <begin position="41"/>
        <end position="264"/>
    </location>
</feature>
<dbReference type="GO" id="GO:0008146">
    <property type="term" value="F:sulfotransferase activity"/>
    <property type="evidence" value="ECO:0007669"/>
    <property type="project" value="InterPro"/>
</dbReference>
<dbReference type="RefSeq" id="WP_072714045.1">
    <property type="nucleotide sequence ID" value="NZ_FRAU01000001.1"/>
</dbReference>
<evidence type="ECO:0000313" key="5">
    <source>
        <dbReference type="Proteomes" id="UP000185812"/>
    </source>
</evidence>
<evidence type="ECO:0000256" key="2">
    <source>
        <dbReference type="ARBA" id="ARBA00022679"/>
    </source>
</evidence>
<evidence type="ECO:0000256" key="1">
    <source>
        <dbReference type="ARBA" id="ARBA00005771"/>
    </source>
</evidence>
<evidence type="ECO:0000313" key="4">
    <source>
        <dbReference type="EMBL" id="SHK08209.1"/>
    </source>
</evidence>
<keyword evidence="5" id="KW-1185">Reference proteome</keyword>
<proteinExistence type="inferred from homology"/>
<accession>A0A1M6PJU0</accession>
<comment type="similarity">
    <text evidence="1">Belongs to the sulfotransferase 1 family.</text>
</comment>
<protein>
    <submittedName>
        <fullName evidence="4">Sulfotransferase domain-containing protein</fullName>
    </submittedName>
</protein>